<name>A0A173MK21_9BACT</name>
<dbReference type="SMART" id="SM00342">
    <property type="entry name" value="HTH_ARAC"/>
    <property type="match status" value="1"/>
</dbReference>
<evidence type="ECO:0000256" key="1">
    <source>
        <dbReference type="ARBA" id="ARBA00023015"/>
    </source>
</evidence>
<accession>A0A173MK21</accession>
<dbReference type="RefSeq" id="WP_076378857.1">
    <property type="nucleotide sequence ID" value="NZ_AP017422.1"/>
</dbReference>
<dbReference type="InterPro" id="IPR018060">
    <property type="entry name" value="HTH_AraC"/>
</dbReference>
<keyword evidence="2 5" id="KW-0238">DNA-binding</keyword>
<evidence type="ECO:0000313" key="6">
    <source>
        <dbReference type="Proteomes" id="UP000186917"/>
    </source>
</evidence>
<evidence type="ECO:0000256" key="2">
    <source>
        <dbReference type="ARBA" id="ARBA00023125"/>
    </source>
</evidence>
<feature type="domain" description="HTH araC/xylS-type" evidence="4">
    <location>
        <begin position="193"/>
        <end position="303"/>
    </location>
</feature>
<dbReference type="OrthoDB" id="629929at2"/>
<proteinExistence type="predicted"/>
<dbReference type="Pfam" id="PF12833">
    <property type="entry name" value="HTH_18"/>
    <property type="match status" value="1"/>
</dbReference>
<dbReference type="KEGG" id="fln:FLA_3847"/>
<keyword evidence="6" id="KW-1185">Reference proteome</keyword>
<dbReference type="PANTHER" id="PTHR43280">
    <property type="entry name" value="ARAC-FAMILY TRANSCRIPTIONAL REGULATOR"/>
    <property type="match status" value="1"/>
</dbReference>
<dbReference type="InterPro" id="IPR009057">
    <property type="entry name" value="Homeodomain-like_sf"/>
</dbReference>
<dbReference type="Gene3D" id="1.10.10.60">
    <property type="entry name" value="Homeodomain-like"/>
    <property type="match status" value="1"/>
</dbReference>
<dbReference type="EMBL" id="FTOR01000003">
    <property type="protein sequence ID" value="SIT05156.1"/>
    <property type="molecule type" value="Genomic_DNA"/>
</dbReference>
<dbReference type="PROSITE" id="PS01124">
    <property type="entry name" value="HTH_ARAC_FAMILY_2"/>
    <property type="match status" value="1"/>
</dbReference>
<protein>
    <submittedName>
        <fullName evidence="5">AraC-type DNA-binding protein</fullName>
    </submittedName>
</protein>
<organism evidence="5 6">
    <name type="scientific">Filimonas lacunae</name>
    <dbReference type="NCBI Taxonomy" id="477680"/>
    <lineage>
        <taxon>Bacteria</taxon>
        <taxon>Pseudomonadati</taxon>
        <taxon>Bacteroidota</taxon>
        <taxon>Chitinophagia</taxon>
        <taxon>Chitinophagales</taxon>
        <taxon>Chitinophagaceae</taxon>
        <taxon>Filimonas</taxon>
    </lineage>
</organism>
<evidence type="ECO:0000256" key="3">
    <source>
        <dbReference type="ARBA" id="ARBA00023163"/>
    </source>
</evidence>
<dbReference type="GO" id="GO:0043565">
    <property type="term" value="F:sequence-specific DNA binding"/>
    <property type="evidence" value="ECO:0007669"/>
    <property type="project" value="InterPro"/>
</dbReference>
<dbReference type="SUPFAM" id="SSF46689">
    <property type="entry name" value="Homeodomain-like"/>
    <property type="match status" value="1"/>
</dbReference>
<dbReference type="Proteomes" id="UP000186917">
    <property type="component" value="Unassembled WGS sequence"/>
</dbReference>
<keyword evidence="1" id="KW-0805">Transcription regulation</keyword>
<keyword evidence="3" id="KW-0804">Transcription</keyword>
<gene>
    <name evidence="5" type="ORF">SAMN05421788_103162</name>
</gene>
<dbReference type="AlphaFoldDB" id="A0A173MK21"/>
<reference evidence="6" key="1">
    <citation type="submission" date="2017-01" db="EMBL/GenBank/DDBJ databases">
        <authorList>
            <person name="Varghese N."/>
            <person name="Submissions S."/>
        </authorList>
    </citation>
    <scope>NUCLEOTIDE SEQUENCE [LARGE SCALE GENOMIC DNA]</scope>
    <source>
        <strain evidence="6">DSM 21054</strain>
    </source>
</reference>
<dbReference type="GO" id="GO:0003700">
    <property type="term" value="F:DNA-binding transcription factor activity"/>
    <property type="evidence" value="ECO:0007669"/>
    <property type="project" value="InterPro"/>
</dbReference>
<evidence type="ECO:0000259" key="4">
    <source>
        <dbReference type="PROSITE" id="PS01124"/>
    </source>
</evidence>
<dbReference type="PANTHER" id="PTHR43280:SF32">
    <property type="entry name" value="TRANSCRIPTIONAL REGULATORY PROTEIN"/>
    <property type="match status" value="1"/>
</dbReference>
<dbReference type="STRING" id="477680.SAMN05421788_103162"/>
<evidence type="ECO:0000313" key="5">
    <source>
        <dbReference type="EMBL" id="SIT05156.1"/>
    </source>
</evidence>
<sequence>MAVIETLDDFYKRLDLKPPPSTRYGKEAGHFNVYPRAGICRSAAPLNRRDFYKISFVIGEGRFHFTDRTVEIDKPVIILSSPNLPYSWEKSSEIQEGYFCLFNDAFLDNHNNHNRKDILHESPLCSPILDPLFFVNEQQQERLHYLFKLMLSEMDSEYPYKYDLLRHYLYVMVHETMKMRSAETWVKHSSGNARLTALFIELLERQFPIDSPEHILQLRTAQDFASRLNVHANHLNRAVKEVTGKTTTEHISERITVEARALLKHANWSVAEIAYSLGFEYPAYFNNFFKKHTSSTPGAFRTSDV</sequence>